<evidence type="ECO:0000256" key="1">
    <source>
        <dbReference type="ARBA" id="ARBA00022741"/>
    </source>
</evidence>
<dbReference type="Pfam" id="PF18339">
    <property type="entry name" value="Tudor_1_RapA"/>
    <property type="match status" value="1"/>
</dbReference>
<dbReference type="InterPro" id="IPR038718">
    <property type="entry name" value="SNF2-like_sf"/>
</dbReference>
<dbReference type="InterPro" id="IPR040766">
    <property type="entry name" value="Tudor_2_RapA"/>
</dbReference>
<keyword evidence="6 9" id="KW-0238">DNA-binding</keyword>
<dbReference type="Gene3D" id="6.10.140.1500">
    <property type="match status" value="1"/>
</dbReference>
<keyword evidence="3 9" id="KW-0347">Helicase</keyword>
<evidence type="ECO:0000256" key="8">
    <source>
        <dbReference type="ARBA" id="ARBA00023163"/>
    </source>
</evidence>
<dbReference type="EC" id="3.6.4.-" evidence="9"/>
<dbReference type="NCBIfam" id="NF003426">
    <property type="entry name" value="PRK04914.1"/>
    <property type="match status" value="1"/>
</dbReference>
<dbReference type="Gene3D" id="6.10.140.2230">
    <property type="match status" value="1"/>
</dbReference>
<evidence type="ECO:0000256" key="4">
    <source>
        <dbReference type="ARBA" id="ARBA00022840"/>
    </source>
</evidence>
<feature type="binding site" evidence="9">
    <location>
        <begin position="180"/>
        <end position="187"/>
    </location>
    <ligand>
        <name>ATP</name>
        <dbReference type="ChEBI" id="CHEBI:30616"/>
    </ligand>
</feature>
<evidence type="ECO:0000256" key="7">
    <source>
        <dbReference type="ARBA" id="ARBA00023159"/>
    </source>
</evidence>
<evidence type="ECO:0000256" key="9">
    <source>
        <dbReference type="HAMAP-Rule" id="MF_01821"/>
    </source>
</evidence>
<dbReference type="Pfam" id="PF00271">
    <property type="entry name" value="Helicase_C"/>
    <property type="match status" value="1"/>
</dbReference>
<organism evidence="12 13">
    <name type="scientific">Alteromonas arenosi</name>
    <dbReference type="NCBI Taxonomy" id="3055817"/>
    <lineage>
        <taxon>Bacteria</taxon>
        <taxon>Pseudomonadati</taxon>
        <taxon>Pseudomonadota</taxon>
        <taxon>Gammaproteobacteria</taxon>
        <taxon>Alteromonadales</taxon>
        <taxon>Alteromonadaceae</taxon>
        <taxon>Alteromonas/Salinimonas group</taxon>
        <taxon>Alteromonas</taxon>
    </lineage>
</organism>
<dbReference type="PANTHER" id="PTHR45766">
    <property type="entry name" value="DNA ANNEALING HELICASE AND ENDONUCLEASE ZRANB3 FAMILY MEMBER"/>
    <property type="match status" value="1"/>
</dbReference>
<keyword evidence="8 9" id="KW-0804">Transcription</keyword>
<dbReference type="Gene3D" id="3.40.50.300">
    <property type="entry name" value="P-loop containing nucleotide triphosphate hydrolases"/>
    <property type="match status" value="1"/>
</dbReference>
<comment type="subunit">
    <text evidence="9">Interacts with the RNAP. Has a higher affinity for the core RNAP than for the holoenzyme. Its ATPase activity is stimulated by binding to RNAP.</text>
</comment>
<dbReference type="Proteomes" id="UP001234343">
    <property type="component" value="Unassembled WGS sequence"/>
</dbReference>
<dbReference type="PROSITE" id="PS51192">
    <property type="entry name" value="HELICASE_ATP_BIND_1"/>
    <property type="match status" value="1"/>
</dbReference>
<dbReference type="SMART" id="SM00487">
    <property type="entry name" value="DEXDc"/>
    <property type="match status" value="1"/>
</dbReference>
<keyword evidence="1 9" id="KW-0547">Nucleotide-binding</keyword>
<comment type="function">
    <text evidence="9">Transcription regulator that activates transcription by stimulating RNA polymerase (RNAP) recycling in case of stress conditions such as supercoiled DNA or high salt concentrations. Probably acts by releasing the RNAP, when it is trapped or immobilized on tightly supercoiled DNA. Does not activate transcription on linear DNA. Probably not involved in DNA repair.</text>
</comment>
<dbReference type="InterPro" id="IPR057342">
    <property type="entry name" value="DEXDc_RapA"/>
</dbReference>
<evidence type="ECO:0000313" key="13">
    <source>
        <dbReference type="Proteomes" id="UP001234343"/>
    </source>
</evidence>
<evidence type="ECO:0000256" key="3">
    <source>
        <dbReference type="ARBA" id="ARBA00022806"/>
    </source>
</evidence>
<gene>
    <name evidence="9 12" type="primary">rapA</name>
    <name evidence="12" type="ORF">QTP81_13885</name>
</gene>
<comment type="caution">
    <text evidence="12">The sequence shown here is derived from an EMBL/GenBank/DDBJ whole genome shotgun (WGS) entry which is preliminary data.</text>
</comment>
<keyword evidence="5 9" id="KW-0805">Transcription regulation</keyword>
<feature type="domain" description="Helicase ATP-binding" evidence="10">
    <location>
        <begin position="167"/>
        <end position="340"/>
    </location>
</feature>
<evidence type="ECO:0000313" key="12">
    <source>
        <dbReference type="EMBL" id="MDM7861687.1"/>
    </source>
</evidence>
<keyword evidence="4 9" id="KW-0067">ATP-binding</keyword>
<dbReference type="HAMAP" id="MF_01821">
    <property type="entry name" value="Helicase_RapA"/>
    <property type="match status" value="1"/>
</dbReference>
<dbReference type="CDD" id="cd18011">
    <property type="entry name" value="DEXDc_RapA"/>
    <property type="match status" value="1"/>
</dbReference>
<dbReference type="PANTHER" id="PTHR45766:SF6">
    <property type="entry name" value="SWI_SNF-RELATED MATRIX-ASSOCIATED ACTIN-DEPENDENT REGULATOR OF CHROMATIN SUBFAMILY A-LIKE PROTEIN 1"/>
    <property type="match status" value="1"/>
</dbReference>
<dbReference type="InterPro" id="IPR022737">
    <property type="entry name" value="RapA_C"/>
</dbReference>
<evidence type="ECO:0000259" key="11">
    <source>
        <dbReference type="PROSITE" id="PS51194"/>
    </source>
</evidence>
<reference evidence="12 13" key="1">
    <citation type="submission" date="2023-06" db="EMBL/GenBank/DDBJ databases">
        <title>Alteromonas sp. ASW11-36 isolated from intertidal sand.</title>
        <authorList>
            <person name="Li Y."/>
        </authorList>
    </citation>
    <scope>NUCLEOTIDE SEQUENCE [LARGE SCALE GENOMIC DNA]</scope>
    <source>
        <strain evidence="12 13">ASW11-36</strain>
    </source>
</reference>
<keyword evidence="13" id="KW-1185">Reference proteome</keyword>
<evidence type="ECO:0000259" key="10">
    <source>
        <dbReference type="PROSITE" id="PS51192"/>
    </source>
</evidence>
<dbReference type="InterPro" id="IPR040765">
    <property type="entry name" value="Tudor_1_RapA"/>
</dbReference>
<evidence type="ECO:0000256" key="6">
    <source>
        <dbReference type="ARBA" id="ARBA00023125"/>
    </source>
</evidence>
<dbReference type="CDD" id="cd18793">
    <property type="entry name" value="SF2_C_SNF"/>
    <property type="match status" value="1"/>
</dbReference>
<evidence type="ECO:0000256" key="5">
    <source>
        <dbReference type="ARBA" id="ARBA00023015"/>
    </source>
</evidence>
<accession>A0ABT7SZS5</accession>
<dbReference type="Pfam" id="PF18337">
    <property type="entry name" value="Tudor_RapA"/>
    <property type="match status" value="1"/>
</dbReference>
<dbReference type="SUPFAM" id="SSF52540">
    <property type="entry name" value="P-loop containing nucleoside triphosphate hydrolases"/>
    <property type="match status" value="2"/>
</dbReference>
<dbReference type="Gene3D" id="3.40.50.10810">
    <property type="entry name" value="Tandem AAA-ATPase domain"/>
    <property type="match status" value="1"/>
</dbReference>
<proteinExistence type="inferred from homology"/>
<dbReference type="Gene3D" id="2.30.30.140">
    <property type="match status" value="1"/>
</dbReference>
<dbReference type="InterPro" id="IPR049730">
    <property type="entry name" value="SNF2/RAD54-like_C"/>
</dbReference>
<dbReference type="InterPro" id="IPR014001">
    <property type="entry name" value="Helicase_ATP-bd"/>
</dbReference>
<comment type="similarity">
    <text evidence="9">Belongs to the SNF2/RAD54 helicase family. RapA subfamily.</text>
</comment>
<dbReference type="EMBL" id="JAUCBP010000012">
    <property type="protein sequence ID" value="MDM7861687.1"/>
    <property type="molecule type" value="Genomic_DNA"/>
</dbReference>
<dbReference type="Pfam" id="PF12137">
    <property type="entry name" value="RapA_C"/>
    <property type="match status" value="1"/>
</dbReference>
<dbReference type="RefSeq" id="WP_289366338.1">
    <property type="nucleotide sequence ID" value="NZ_JAUCBP010000012.1"/>
</dbReference>
<protein>
    <recommendedName>
        <fullName evidence="9">RNA polymerase-associated protein RapA</fullName>
        <ecNumber evidence="9">3.6.4.-</ecNumber>
    </recommendedName>
    <alternativeName>
        <fullName evidence="9">ATP-dependent helicase HepA</fullName>
    </alternativeName>
</protein>
<dbReference type="Gene3D" id="3.30.360.80">
    <property type="match status" value="1"/>
</dbReference>
<keyword evidence="7 9" id="KW-0010">Activator</keyword>
<name>A0ABT7SZS5_9ALTE</name>
<dbReference type="InterPro" id="IPR027417">
    <property type="entry name" value="P-loop_NTPase"/>
</dbReference>
<dbReference type="InterPro" id="IPR001650">
    <property type="entry name" value="Helicase_C-like"/>
</dbReference>
<dbReference type="InterPro" id="IPR000330">
    <property type="entry name" value="SNF2_N"/>
</dbReference>
<evidence type="ECO:0000256" key="2">
    <source>
        <dbReference type="ARBA" id="ARBA00022801"/>
    </source>
</evidence>
<dbReference type="Gene3D" id="2.30.30.930">
    <property type="match status" value="1"/>
</dbReference>
<keyword evidence="2 9" id="KW-0378">Hydrolase</keyword>
<feature type="domain" description="Helicase C-terminal" evidence="11">
    <location>
        <begin position="479"/>
        <end position="630"/>
    </location>
</feature>
<dbReference type="Pfam" id="PF00176">
    <property type="entry name" value="SNF2-rel_dom"/>
    <property type="match status" value="1"/>
</dbReference>
<dbReference type="SMART" id="SM00490">
    <property type="entry name" value="HELICc"/>
    <property type="match status" value="1"/>
</dbReference>
<dbReference type="PROSITE" id="PS51194">
    <property type="entry name" value="HELICASE_CTER"/>
    <property type="match status" value="1"/>
</dbReference>
<dbReference type="InterPro" id="IPR023949">
    <property type="entry name" value="Helicase_RapA"/>
</dbReference>
<feature type="short sequence motif" description="DEAH box" evidence="9">
    <location>
        <begin position="286"/>
        <end position="289"/>
    </location>
</feature>
<sequence>MASHQPFAVGQRWISNTEPDLGLGAIIAVSARSVDILFPATDEQRTYALASAPLTRLLFAVGDTVQSEEGWQLSISEVIEHSGVVRYVGLREDTKQDAQLHETQLDHNIRLNQPEKRLLSGQLDDPKWFDLRNECWRYQHQHQTAKTLGLAGARIELIPHQLHIAAEVGQRYAPRVLLADEVGLGKTIEAALIIHQQLLTGRAQRVLIVVPDSLVHQWLVEMLRRVNLSFAVFDASRCEAIAEEDGEQQNPFETEQLVLCSLSFLTENTKHREQAISAQWDLMVVDEAHHLQWQQDAPSAQYLAVEQLAQATKGVLLLTATPDQLGHESHFARLRLLDPARFHDYQAFLEEERHYGELAQAVEPLLAHRIPDAIEIQRLTDVAGEWLTAKTDFTDAAQRESLIDTLIDQHGTGRLLFRNRRAAIQGFPERQLHAHPQKLPTIYQGLFEQENADIYTRLHPEQQPEVFDTWLENDPRVDWLLAHLLACKPEKVLVICASSVTAQQLAEHVRIKTGIRQTVFHEGMSLLERDKAAHYFAQNEEGAQVLICSEIGSEGRNFQFAHQLVLFDLPLIPDLLEQRIGRLDRIGQQRDIQIHVPFFSESAQHVLFDWYHQGLNAFASTCPTGTRVFEETQTELVGCLLAPNDATAIEALVSHTQALNNQYRQQLEQGRDKLLEMNAAGQGKIEPLLEDIAHQDVSAELPNFMNRLLDALGVQQDEKDHNSYVLMPTESMVSQLPGLDPEGMEVTYRRSTAASLEHLQFISWDHPLVHNAMDMVLTDVLGKSSVAFIKSRDLPTGAYYLQASFVLAAQAPKALQLTRYLPPTPISIAIDAKGQICELAPEPLFNVNRAVANKLLTALKPAIMQNLENAEKHAHQVANNIQRDAIQSMHSVLGEEAHRLMALAKHNPSIRQEEIDFIRTQMNQLDSAMQGAQLQLDALRLLVNNP</sequence>